<protein>
    <submittedName>
        <fullName evidence="8">Uncharacterized protein</fullName>
    </submittedName>
</protein>
<feature type="chain" id="PRO_5012386456" evidence="5">
    <location>
        <begin position="25"/>
        <end position="581"/>
    </location>
</feature>
<evidence type="ECO:0000256" key="4">
    <source>
        <dbReference type="SAM" id="MobiDB-lite"/>
    </source>
</evidence>
<gene>
    <name evidence="8" type="ORF">BN4615_P4473</name>
</gene>
<dbReference type="GO" id="GO:0016020">
    <property type="term" value="C:membrane"/>
    <property type="evidence" value="ECO:0007669"/>
    <property type="project" value="InterPro"/>
</dbReference>
<evidence type="ECO:0000256" key="3">
    <source>
        <dbReference type="ARBA" id="ARBA00023054"/>
    </source>
</evidence>
<feature type="compositionally biased region" description="Low complexity" evidence="4">
    <location>
        <begin position="343"/>
        <end position="359"/>
    </location>
</feature>
<dbReference type="Pfam" id="PF25967">
    <property type="entry name" value="RND-MFP_C"/>
    <property type="match status" value="1"/>
</dbReference>
<name>A0A1M4E7U9_9ACTN</name>
<feature type="region of interest" description="Disordered" evidence="4">
    <location>
        <begin position="119"/>
        <end position="377"/>
    </location>
</feature>
<dbReference type="Pfam" id="PF25990">
    <property type="entry name" value="Beta-barrel_YknX"/>
    <property type="match status" value="1"/>
</dbReference>
<organism evidence="8">
    <name type="scientific">Nonomuraea gerenzanensis</name>
    <dbReference type="NCBI Taxonomy" id="93944"/>
    <lineage>
        <taxon>Bacteria</taxon>
        <taxon>Bacillati</taxon>
        <taxon>Actinomycetota</taxon>
        <taxon>Actinomycetes</taxon>
        <taxon>Streptosporangiales</taxon>
        <taxon>Streptosporangiaceae</taxon>
        <taxon>Nonomuraea</taxon>
    </lineage>
</organism>
<dbReference type="GO" id="GO:0030313">
    <property type="term" value="C:cell envelope"/>
    <property type="evidence" value="ECO:0007669"/>
    <property type="project" value="UniProtKB-SubCell"/>
</dbReference>
<accession>A0A1M4E7U9</accession>
<feature type="compositionally biased region" description="Low complexity" evidence="4">
    <location>
        <begin position="301"/>
        <end position="331"/>
    </location>
</feature>
<dbReference type="SUPFAM" id="SSF111369">
    <property type="entry name" value="HlyD-like secretion proteins"/>
    <property type="match status" value="2"/>
</dbReference>
<dbReference type="RefSeq" id="WP_263657494.1">
    <property type="nucleotide sequence ID" value="NZ_CP084058.1"/>
</dbReference>
<comment type="similarity">
    <text evidence="2">Belongs to the membrane fusion protein (MFP) (TC 8.A.1) family.</text>
</comment>
<evidence type="ECO:0000256" key="5">
    <source>
        <dbReference type="SAM" id="SignalP"/>
    </source>
</evidence>
<reference evidence="8" key="1">
    <citation type="submission" date="2016-04" db="EMBL/GenBank/DDBJ databases">
        <authorList>
            <person name="Evans L.H."/>
            <person name="Alamgir A."/>
            <person name="Owens N."/>
            <person name="Weber N.D."/>
            <person name="Virtaneva K."/>
            <person name="Barbian K."/>
            <person name="Babar A."/>
            <person name="Rosenke K."/>
        </authorList>
    </citation>
    <scope>NUCLEOTIDE SEQUENCE</scope>
    <source>
        <strain evidence="8">Nono1</strain>
    </source>
</reference>
<feature type="domain" description="Multidrug resistance protein MdtA-like C-terminal permuted SH3" evidence="6">
    <location>
        <begin position="509"/>
        <end position="568"/>
    </location>
</feature>
<feature type="compositionally biased region" description="Pro residues" evidence="4">
    <location>
        <begin position="237"/>
        <end position="256"/>
    </location>
</feature>
<dbReference type="AlphaFoldDB" id="A0A1M4E7U9"/>
<dbReference type="Gene3D" id="2.40.420.20">
    <property type="match status" value="1"/>
</dbReference>
<dbReference type="GO" id="GO:0022857">
    <property type="term" value="F:transmembrane transporter activity"/>
    <property type="evidence" value="ECO:0007669"/>
    <property type="project" value="InterPro"/>
</dbReference>
<feature type="compositionally biased region" description="Gly residues" evidence="4">
    <location>
        <begin position="281"/>
        <end position="291"/>
    </location>
</feature>
<dbReference type="PANTHER" id="PTHR32347">
    <property type="entry name" value="EFFLUX SYSTEM COMPONENT YKNX-RELATED"/>
    <property type="match status" value="1"/>
</dbReference>
<dbReference type="Gene3D" id="2.40.30.170">
    <property type="match status" value="1"/>
</dbReference>
<proteinExistence type="inferred from homology"/>
<dbReference type="NCBIfam" id="TIGR01730">
    <property type="entry name" value="RND_mfp"/>
    <property type="match status" value="1"/>
</dbReference>
<dbReference type="InterPro" id="IPR058636">
    <property type="entry name" value="Beta-barrel_YknX"/>
</dbReference>
<evidence type="ECO:0000256" key="1">
    <source>
        <dbReference type="ARBA" id="ARBA00004196"/>
    </source>
</evidence>
<dbReference type="Gene3D" id="2.40.50.100">
    <property type="match status" value="1"/>
</dbReference>
<feature type="compositionally biased region" description="Low complexity" evidence="4">
    <location>
        <begin position="257"/>
        <end position="280"/>
    </location>
</feature>
<feature type="signal peptide" evidence="5">
    <location>
        <begin position="1"/>
        <end position="24"/>
    </location>
</feature>
<keyword evidence="5" id="KW-0732">Signal</keyword>
<evidence type="ECO:0000256" key="2">
    <source>
        <dbReference type="ARBA" id="ARBA00009477"/>
    </source>
</evidence>
<feature type="compositionally biased region" description="Low complexity" evidence="4">
    <location>
        <begin position="203"/>
        <end position="236"/>
    </location>
</feature>
<feature type="compositionally biased region" description="Polar residues" evidence="4">
    <location>
        <begin position="360"/>
        <end position="369"/>
    </location>
</feature>
<comment type="subcellular location">
    <subcellularLocation>
        <location evidence="1">Cell envelope</location>
    </subcellularLocation>
</comment>
<evidence type="ECO:0000313" key="8">
    <source>
        <dbReference type="EMBL" id="SBO94957.1"/>
    </source>
</evidence>
<dbReference type="InterPro" id="IPR050465">
    <property type="entry name" value="UPF0194_transport"/>
</dbReference>
<dbReference type="EMBL" id="LT559118">
    <property type="protein sequence ID" value="SBO94957.1"/>
    <property type="molecule type" value="Genomic_DNA"/>
</dbReference>
<dbReference type="InterPro" id="IPR006143">
    <property type="entry name" value="RND_pump_MFP"/>
</dbReference>
<feature type="domain" description="YknX-like beta-barrel" evidence="7">
    <location>
        <begin position="427"/>
        <end position="502"/>
    </location>
</feature>
<evidence type="ECO:0000259" key="6">
    <source>
        <dbReference type="Pfam" id="PF25967"/>
    </source>
</evidence>
<feature type="compositionally biased region" description="Low complexity" evidence="4">
    <location>
        <begin position="151"/>
        <end position="177"/>
    </location>
</feature>
<keyword evidence="3" id="KW-0175">Coiled coil</keyword>
<evidence type="ECO:0000259" key="7">
    <source>
        <dbReference type="Pfam" id="PF25990"/>
    </source>
</evidence>
<feature type="compositionally biased region" description="Low complexity" evidence="4">
    <location>
        <begin position="119"/>
        <end position="132"/>
    </location>
</feature>
<sequence>MRPTFALGGLALAVLVAGSGLALALRDDTPPTVPVRLASAQRGLVTASVSAAGNTVDGSRRDLAFGSSGTLTKVYVKVGTKVKKGQVLARIDGRAAREAYTAAKADLAAAQEALEQASSGAGTSATSGTSATGTGGGTSAAASAPGGGSRSGTTCAPATPGAASSAKSATPAPSGKATGSPAARDGSAAQEGGSAVQGGGSAVQGRGASAAFGPSAPADGKPGTPGTPGTPASPSTSPTPDPTTTPTPDPTDPRPQPTVTITVTATATVTTTVTATPTGGSSDGGTGGTGRPEGQPAQTGSSSPTARPSTTAKPSTSRRPSATTKPTTTAKPGRRPSSQPSCTTPAGTGTGNPNTPGTGQASRGGTSEEQAAANVDRAEAALEEAADAVRGTRIVAPASGTVLSIAGKTGDAAGTGTFISLGDLNELQISALVTESDVNKLKPGQKAQITLATRTGEKYQGTVTAIAPTATVDGQLVRYPVTLAFDEPPAGLMLGQTASVTITTDQSRNAVYVPAAAVRTRSDGTQVVTVRSGGRDSAKAVRTGVRGDQYVEVVSGLTETDQVVLSGTTSGEFPDGSWPGT</sequence>
<dbReference type="InterPro" id="IPR058627">
    <property type="entry name" value="MdtA-like_C"/>
</dbReference>